<feature type="compositionally biased region" description="Pro residues" evidence="1">
    <location>
        <begin position="541"/>
        <end position="552"/>
    </location>
</feature>
<evidence type="ECO:0000256" key="1">
    <source>
        <dbReference type="SAM" id="MobiDB-lite"/>
    </source>
</evidence>
<accession>A0A126SP01</accession>
<dbReference type="EMBL" id="KU132351">
    <property type="protein sequence ID" value="AMK48675.1"/>
    <property type="molecule type" value="Genomic_DNA"/>
</dbReference>
<protein>
    <submittedName>
        <fullName evidence="2">Aggregate spidroin 1</fullName>
    </submittedName>
</protein>
<feature type="compositionally biased region" description="Low complexity" evidence="1">
    <location>
        <begin position="69"/>
        <end position="88"/>
    </location>
</feature>
<feature type="compositionally biased region" description="Low complexity" evidence="1">
    <location>
        <begin position="1"/>
        <end position="14"/>
    </location>
</feature>
<feature type="compositionally biased region" description="Pro residues" evidence="1">
    <location>
        <begin position="735"/>
        <end position="757"/>
    </location>
</feature>
<proteinExistence type="predicted"/>
<feature type="non-terminal residue" evidence="2">
    <location>
        <position position="1036"/>
    </location>
</feature>
<feature type="region of interest" description="Disordered" evidence="1">
    <location>
        <begin position="1"/>
        <end position="169"/>
    </location>
</feature>
<name>A0A126SP01_9ARAC</name>
<organism evidence="2">
    <name type="scientific">Argiope argentata</name>
    <dbReference type="NCBI Taxonomy" id="233271"/>
    <lineage>
        <taxon>Eukaryota</taxon>
        <taxon>Metazoa</taxon>
        <taxon>Ecdysozoa</taxon>
        <taxon>Arthropoda</taxon>
        <taxon>Chelicerata</taxon>
        <taxon>Arachnida</taxon>
        <taxon>Araneae</taxon>
        <taxon>Araneomorphae</taxon>
        <taxon>Entelegynae</taxon>
        <taxon>Araneoidea</taxon>
        <taxon>Araneidae</taxon>
        <taxon>Argiope</taxon>
    </lineage>
</organism>
<feature type="region of interest" description="Disordered" evidence="1">
    <location>
        <begin position="222"/>
        <end position="265"/>
    </location>
</feature>
<gene>
    <name evidence="2" type="primary">AgSp1</name>
</gene>
<feature type="region of interest" description="Disordered" evidence="1">
    <location>
        <begin position="320"/>
        <end position="352"/>
    </location>
</feature>
<sequence>PAGPGTTPGTQTGPDGKINKVVVPSTTPSPQGPEGEQGNPLSPNRQTTPGSEGPGFKFQTPRPIKGPKGKPIQIIPAGPGTTPGTVTGRNGRPKRFVVPKGAFTTPGSIPGPHGKPIHVKPAGPGTTPGVKTGPDGSIDSIILPSTPKESQPGFPTFQFQTPRPIKGPKGKRIQVIPAGPGTTPGVVTGPDGQPFKFIVPFGAFTTPGSIPGPNGKPIHVRPAGPGTTPGAKTDSDGDIDSIVLPSTPKGPSPGLQFQTPKPIKGPAGKPLQIIPAGPGTTPGVVTGPDGEPIEYIVPFGAFTTPGSIPGPNGKPIHVKPAGPGTTPGAKTDSDGDIDSIVLPSTPKGPSPGFQFQTPRPITAPGGKPIQVVPAGPGTTPGVVTGPDGRPVKFIVPQGAFTTPGSFMGPNGKPIHVGPAGPGTTPGAKTDSDGNIDSIVLPRTPRGAGPGFQFSTPGPVPQPDGQPIQIVPAGVGTTPGIVTGPDGQPVKFIVPNGAFSTTGYIPGPHGKPIRVGPAGPGTTPGAKTDSDGDVSEILLPSTPSPPAPKPANPTTPTDVKGPQGGPVMIIPAGPGTTPGTITGPDGNPTKFIVPLGAFTTPGSIPGPDGKPIHVQPAGPGTTPGAETGPDGKINKIILPTTPKRPSYPIPTTTTPIPGPGQPIQIIPAGPGTTPGTVTGPDGQPVKFIVPQGAFVTPGTILGPDGKPIPVEPQGPGTTPGAELGPDGKINKIVLPTTPPNPPPSGPLNPENEPIPPFGPGNSPNSPQTPGNYPGSAFQFPGFPDAPGSNGPIGYYDFSQLPSGESPEMEGSIGFLPNFSPEIGGPFPGFPGGPGSPGPSGFLNVNSLPDFINQGYGFPGSPQDPLGYLNFSMLPPGYNPDFSGQFVYPGYPGSPGSGGQFPGGFMSFPELPKDVTDKINGTFSLPQLMQALQPLFPGQNINIGAIPKQQMQNIPGFEGTYDNLRLANFGNNNQPVGGVFYLPELVRLISYLPVGSFGNGPGTINQDGGFGDPFNFPGLNGAPGYICDYPDNGDAATG</sequence>
<feature type="non-terminal residue" evidence="2">
    <location>
        <position position="1"/>
    </location>
</feature>
<dbReference type="AlphaFoldDB" id="A0A126SP01"/>
<feature type="compositionally biased region" description="Low complexity" evidence="1">
    <location>
        <begin position="119"/>
        <end position="134"/>
    </location>
</feature>
<feature type="region of interest" description="Disordered" evidence="1">
    <location>
        <begin position="700"/>
        <end position="792"/>
    </location>
</feature>
<reference evidence="2" key="1">
    <citation type="journal article" date="2016" name="Sci. Rep.">
        <title>Evidence from Multiple Species that Spider Silk Glue Component ASG2 is a Spidroin.</title>
        <authorList>
            <person name="Collin M.A."/>
            <person name="Clarke T.H."/>
            <person name="Ayoub N.A."/>
            <person name="Hayashi C.Y."/>
        </authorList>
    </citation>
    <scope>NUCLEOTIDE SEQUENCE</scope>
</reference>
<feature type="compositionally biased region" description="Polar residues" evidence="1">
    <location>
        <begin position="39"/>
        <end position="50"/>
    </location>
</feature>
<feature type="region of interest" description="Disordered" evidence="1">
    <location>
        <begin position="503"/>
        <end position="565"/>
    </location>
</feature>
<evidence type="ECO:0000313" key="2">
    <source>
        <dbReference type="EMBL" id="AMK48675.1"/>
    </source>
</evidence>
<feature type="compositionally biased region" description="Low complexity" evidence="1">
    <location>
        <begin position="515"/>
        <end position="525"/>
    </location>
</feature>